<dbReference type="OrthoDB" id="4727083at2"/>
<organism evidence="1 3">
    <name type="scientific">Mycobacterium celatum</name>
    <dbReference type="NCBI Taxonomy" id="28045"/>
    <lineage>
        <taxon>Bacteria</taxon>
        <taxon>Bacillati</taxon>
        <taxon>Actinomycetota</taxon>
        <taxon>Actinomycetes</taxon>
        <taxon>Mycobacteriales</taxon>
        <taxon>Mycobacteriaceae</taxon>
        <taxon>Mycobacterium</taxon>
    </lineage>
</organism>
<dbReference type="EMBL" id="PDKV01000011">
    <property type="protein sequence ID" value="PIB78929.1"/>
    <property type="molecule type" value="Genomic_DNA"/>
</dbReference>
<reference evidence="1 3" key="1">
    <citation type="submission" date="2016-01" db="EMBL/GenBank/DDBJ databases">
        <title>The new phylogeny of the genus Mycobacterium.</title>
        <authorList>
            <person name="Tarcisio F."/>
            <person name="Conor M."/>
            <person name="Antonella G."/>
            <person name="Elisabetta G."/>
            <person name="Giulia F.S."/>
            <person name="Sara T."/>
            <person name="Anna F."/>
            <person name="Clotilde B."/>
            <person name="Roberto B."/>
            <person name="Veronica D.S."/>
            <person name="Fabio R."/>
            <person name="Monica P."/>
            <person name="Olivier J."/>
            <person name="Enrico T."/>
            <person name="Nicola S."/>
        </authorList>
    </citation>
    <scope>NUCLEOTIDE SEQUENCE [LARGE SCALE GENOMIC DNA]</scope>
    <source>
        <strain evidence="1 3">DSM 44243</strain>
    </source>
</reference>
<evidence type="ECO:0000313" key="4">
    <source>
        <dbReference type="Proteomes" id="UP000230971"/>
    </source>
</evidence>
<dbReference type="Proteomes" id="UP000230971">
    <property type="component" value="Unassembled WGS sequence"/>
</dbReference>
<name>A0A1X1RNI9_MYCCE</name>
<dbReference type="EMBL" id="LQOM01000035">
    <property type="protein sequence ID" value="ORV10327.1"/>
    <property type="molecule type" value="Genomic_DNA"/>
</dbReference>
<proteinExistence type="predicted"/>
<accession>A0A1X1RNI9</accession>
<keyword evidence="3" id="KW-1185">Reference proteome</keyword>
<sequence length="101" mass="11643">MKRDELFASIEAARPGRDDIVYLARRGDEYEWRIVPPGKAGSGVRPAVEPDVWMSLSAEWPLDDPQQLQAFFDDLLAELESMAVHTDRCRWPIDDPWPHTH</sequence>
<evidence type="ECO:0000313" key="3">
    <source>
        <dbReference type="Proteomes" id="UP000193907"/>
    </source>
</evidence>
<dbReference type="AlphaFoldDB" id="A0A1X1RNI9"/>
<protein>
    <submittedName>
        <fullName evidence="1">Uncharacterized protein</fullName>
    </submittedName>
</protein>
<evidence type="ECO:0000313" key="1">
    <source>
        <dbReference type="EMBL" id="ORV10327.1"/>
    </source>
</evidence>
<dbReference type="STRING" id="28045.AWB95_15670"/>
<reference evidence="2 4" key="2">
    <citation type="journal article" date="2017" name="Infect. Genet. Evol.">
        <title>The new phylogeny of the genus Mycobacterium: The old and the news.</title>
        <authorList>
            <person name="Tortoli E."/>
            <person name="Fedrizzi T."/>
            <person name="Meehan C.J."/>
            <person name="Trovato A."/>
            <person name="Grottola A."/>
            <person name="Giacobazzi E."/>
            <person name="Serpini G.F."/>
            <person name="Tagliazucchi S."/>
            <person name="Fabio A."/>
            <person name="Bettua C."/>
            <person name="Bertorelli R."/>
            <person name="Frascaro F."/>
            <person name="De Sanctis V."/>
            <person name="Pecorari M."/>
            <person name="Jousson O."/>
            <person name="Segata N."/>
            <person name="Cirillo D.M."/>
        </authorList>
    </citation>
    <scope>NUCLEOTIDE SEQUENCE [LARGE SCALE GENOMIC DNA]</scope>
    <source>
        <strain evidence="2 4">NCTC 12882</strain>
    </source>
</reference>
<comment type="caution">
    <text evidence="1">The sequence shown here is derived from an EMBL/GenBank/DDBJ whole genome shotgun (WGS) entry which is preliminary data.</text>
</comment>
<dbReference type="Proteomes" id="UP000193907">
    <property type="component" value="Unassembled WGS sequence"/>
</dbReference>
<gene>
    <name evidence="1" type="ORF">AWB95_15670</name>
    <name evidence="2" type="ORF">CQY23_10905</name>
</gene>
<evidence type="ECO:0000313" key="2">
    <source>
        <dbReference type="EMBL" id="PIB78929.1"/>
    </source>
</evidence>
<dbReference type="RefSeq" id="WP_062541077.1">
    <property type="nucleotide sequence ID" value="NZ_BBUN01000319.1"/>
</dbReference>